<sequence length="164" mass="19446">MYDIYYIFLILVLLFCFCMDLYFLKKNKFKEELGFLAINVNILALVYLCFTEIKLSFVSIILVNTIFQPIYDKKKNFNIILLDLISLIILIPITILNSKSFQYAESVGKASSIYFILLIVFAILFLLMNIYNMKKFAKISRSQFILTILFHIIIYAELIYFYFH</sequence>
<keyword evidence="1" id="KW-1133">Transmembrane helix</keyword>
<dbReference type="Proteomes" id="UP000783742">
    <property type="component" value="Unassembled WGS sequence"/>
</dbReference>
<dbReference type="EMBL" id="JAHLQO010000005">
    <property type="protein sequence ID" value="MBU5669809.1"/>
    <property type="molecule type" value="Genomic_DNA"/>
</dbReference>
<organism evidence="2 3">
    <name type="scientific">Peptoniphilus ovalis</name>
    <dbReference type="NCBI Taxonomy" id="2841503"/>
    <lineage>
        <taxon>Bacteria</taxon>
        <taxon>Bacillati</taxon>
        <taxon>Bacillota</taxon>
        <taxon>Tissierellia</taxon>
        <taxon>Tissierellales</taxon>
        <taxon>Peptoniphilaceae</taxon>
        <taxon>Peptoniphilus</taxon>
    </lineage>
</organism>
<feature type="transmembrane region" description="Helical" evidence="1">
    <location>
        <begin position="44"/>
        <end position="67"/>
    </location>
</feature>
<comment type="caution">
    <text evidence="2">The sequence shown here is derived from an EMBL/GenBank/DDBJ whole genome shotgun (WGS) entry which is preliminary data.</text>
</comment>
<feature type="transmembrane region" description="Helical" evidence="1">
    <location>
        <begin position="5"/>
        <end position="24"/>
    </location>
</feature>
<gene>
    <name evidence="2" type="ORF">KQI68_08170</name>
</gene>
<feature type="transmembrane region" description="Helical" evidence="1">
    <location>
        <begin position="79"/>
        <end position="98"/>
    </location>
</feature>
<protein>
    <recommendedName>
        <fullName evidence="4">YhhN-like protein</fullName>
    </recommendedName>
</protein>
<name>A0ABS6FI30_9FIRM</name>
<keyword evidence="1" id="KW-0472">Membrane</keyword>
<evidence type="ECO:0000313" key="2">
    <source>
        <dbReference type="EMBL" id="MBU5669809.1"/>
    </source>
</evidence>
<feature type="transmembrane region" description="Helical" evidence="1">
    <location>
        <begin position="144"/>
        <end position="163"/>
    </location>
</feature>
<evidence type="ECO:0008006" key="4">
    <source>
        <dbReference type="Google" id="ProtNLM"/>
    </source>
</evidence>
<accession>A0ABS6FI30</accession>
<evidence type="ECO:0000256" key="1">
    <source>
        <dbReference type="SAM" id="Phobius"/>
    </source>
</evidence>
<keyword evidence="1" id="KW-0812">Transmembrane</keyword>
<feature type="transmembrane region" description="Helical" evidence="1">
    <location>
        <begin position="113"/>
        <end position="132"/>
    </location>
</feature>
<keyword evidence="3" id="KW-1185">Reference proteome</keyword>
<evidence type="ECO:0000313" key="3">
    <source>
        <dbReference type="Proteomes" id="UP000783742"/>
    </source>
</evidence>
<reference evidence="2 3" key="1">
    <citation type="submission" date="2021-06" db="EMBL/GenBank/DDBJ databases">
        <authorList>
            <person name="Sun Q."/>
            <person name="Li D."/>
        </authorList>
    </citation>
    <scope>NUCLEOTIDE SEQUENCE [LARGE SCALE GENOMIC DNA]</scope>
    <source>
        <strain evidence="2 3">MSJ-1</strain>
    </source>
</reference>
<dbReference type="RefSeq" id="WP_216549647.1">
    <property type="nucleotide sequence ID" value="NZ_JAHLQO010000005.1"/>
</dbReference>
<proteinExistence type="predicted"/>